<protein>
    <submittedName>
        <fullName evidence="1">Abi family protein</fullName>
    </submittedName>
</protein>
<dbReference type="EMBL" id="QRUH01000014">
    <property type="protein sequence ID" value="RGR46344.1"/>
    <property type="molecule type" value="Genomic_DNA"/>
</dbReference>
<accession>A0A412EMU9</accession>
<dbReference type="RefSeq" id="WP_118031641.1">
    <property type="nucleotide sequence ID" value="NZ_QRUH01000014.1"/>
</dbReference>
<dbReference type="AlphaFoldDB" id="A0A412EMU9"/>
<dbReference type="InterPro" id="IPR011664">
    <property type="entry name" value="Abi_system_AbiD/AbiF-like"/>
</dbReference>
<reference evidence="1 2" key="1">
    <citation type="submission" date="2018-08" db="EMBL/GenBank/DDBJ databases">
        <title>A genome reference for cultivated species of the human gut microbiota.</title>
        <authorList>
            <person name="Zou Y."/>
            <person name="Xue W."/>
            <person name="Luo G."/>
        </authorList>
    </citation>
    <scope>NUCLEOTIDE SEQUENCE [LARGE SCALE GENOMIC DNA]</scope>
    <source>
        <strain evidence="1 2">AF25-21</strain>
    </source>
</reference>
<evidence type="ECO:0000313" key="1">
    <source>
        <dbReference type="EMBL" id="RGR46344.1"/>
    </source>
</evidence>
<sequence length="322" mass="38463">MPITKEFKTIEQQVTVLEGRKLKFRNKKKAREILSKYNYFDIINGFETILLQPGKATKEYKNVYFEDFWDLYKFDMKLKKQTLFKVLDIESRMRTSISYHFASIYCNTKSTTMNYINQACYQAPKPSDKYLMNKFNHFDLFRTARRDSKTGKIIKDSFIDALKKEKAYVGQYTNPPFWVVIKSLPLGSLYFNYLFLTNPVKQLVLNDFQFTLADSRVFEQAIYVLKEVRNQCAHLELITRFRLKRSPKLSNYIDVTNYADLSRSELNYMDVLKIFKMFGRIQDLKWIIIRFYIKMCIKGRKKIADKILAKMGRKSIWAWIKL</sequence>
<organism evidence="1 2">
    <name type="scientific">Blautia obeum</name>
    <dbReference type="NCBI Taxonomy" id="40520"/>
    <lineage>
        <taxon>Bacteria</taxon>
        <taxon>Bacillati</taxon>
        <taxon>Bacillota</taxon>
        <taxon>Clostridia</taxon>
        <taxon>Lachnospirales</taxon>
        <taxon>Lachnospiraceae</taxon>
        <taxon>Blautia</taxon>
    </lineage>
</organism>
<name>A0A412EMU9_9FIRM</name>
<proteinExistence type="predicted"/>
<gene>
    <name evidence="1" type="ORF">DWY46_15425</name>
</gene>
<dbReference type="Pfam" id="PF07751">
    <property type="entry name" value="Abi_2"/>
    <property type="match status" value="1"/>
</dbReference>
<evidence type="ECO:0000313" key="2">
    <source>
        <dbReference type="Proteomes" id="UP000285839"/>
    </source>
</evidence>
<dbReference type="Proteomes" id="UP000285839">
    <property type="component" value="Unassembled WGS sequence"/>
</dbReference>
<comment type="caution">
    <text evidence="1">The sequence shown here is derived from an EMBL/GenBank/DDBJ whole genome shotgun (WGS) entry which is preliminary data.</text>
</comment>